<proteinExistence type="predicted"/>
<protein>
    <submittedName>
        <fullName evidence="1">Serine carboxypeptidase family protein</fullName>
    </submittedName>
</protein>
<sequence length="62" mass="7630">MYLYRKYTIRVYLLFLVDTTIFSDKSKMYVDVTYLLYFRDPEIVDNYTWVMDLPPLQGNWMA</sequence>
<dbReference type="EMBL" id="LXQA010124866">
    <property type="protein sequence ID" value="MCI21441.1"/>
    <property type="molecule type" value="Genomic_DNA"/>
</dbReference>
<keyword evidence="1" id="KW-0645">Protease</keyword>
<dbReference type="GO" id="GO:0004180">
    <property type="term" value="F:carboxypeptidase activity"/>
    <property type="evidence" value="ECO:0007669"/>
    <property type="project" value="UniProtKB-KW"/>
</dbReference>
<reference evidence="1 2" key="1">
    <citation type="journal article" date="2018" name="Front. Plant Sci.">
        <title>Red Clover (Trifolium pratense) and Zigzag Clover (T. medium) - A Picture of Genomic Similarities and Differences.</title>
        <authorList>
            <person name="Dluhosova J."/>
            <person name="Istvanek J."/>
            <person name="Nedelnik J."/>
            <person name="Repkova J."/>
        </authorList>
    </citation>
    <scope>NUCLEOTIDE SEQUENCE [LARGE SCALE GENOMIC DNA]</scope>
    <source>
        <strain evidence="2">cv. 10/8</strain>
        <tissue evidence="1">Leaf</tissue>
    </source>
</reference>
<dbReference type="Proteomes" id="UP000265520">
    <property type="component" value="Unassembled WGS sequence"/>
</dbReference>
<evidence type="ECO:0000313" key="2">
    <source>
        <dbReference type="Proteomes" id="UP000265520"/>
    </source>
</evidence>
<evidence type="ECO:0000313" key="1">
    <source>
        <dbReference type="EMBL" id="MCI21441.1"/>
    </source>
</evidence>
<accession>A0A392QAT4</accession>
<keyword evidence="1" id="KW-0121">Carboxypeptidase</keyword>
<keyword evidence="2" id="KW-1185">Reference proteome</keyword>
<organism evidence="1 2">
    <name type="scientific">Trifolium medium</name>
    <dbReference type="NCBI Taxonomy" id="97028"/>
    <lineage>
        <taxon>Eukaryota</taxon>
        <taxon>Viridiplantae</taxon>
        <taxon>Streptophyta</taxon>
        <taxon>Embryophyta</taxon>
        <taxon>Tracheophyta</taxon>
        <taxon>Spermatophyta</taxon>
        <taxon>Magnoliopsida</taxon>
        <taxon>eudicotyledons</taxon>
        <taxon>Gunneridae</taxon>
        <taxon>Pentapetalae</taxon>
        <taxon>rosids</taxon>
        <taxon>fabids</taxon>
        <taxon>Fabales</taxon>
        <taxon>Fabaceae</taxon>
        <taxon>Papilionoideae</taxon>
        <taxon>50 kb inversion clade</taxon>
        <taxon>NPAAA clade</taxon>
        <taxon>Hologalegina</taxon>
        <taxon>IRL clade</taxon>
        <taxon>Trifolieae</taxon>
        <taxon>Trifolium</taxon>
    </lineage>
</organism>
<dbReference type="AlphaFoldDB" id="A0A392QAT4"/>
<keyword evidence="1" id="KW-0378">Hydrolase</keyword>
<name>A0A392QAT4_9FABA</name>
<comment type="caution">
    <text evidence="1">The sequence shown here is derived from an EMBL/GenBank/DDBJ whole genome shotgun (WGS) entry which is preliminary data.</text>
</comment>